<keyword evidence="12" id="KW-1185">Reference proteome</keyword>
<evidence type="ECO:0000256" key="6">
    <source>
        <dbReference type="ARBA" id="ARBA00023049"/>
    </source>
</evidence>
<dbReference type="EMBL" id="QFFF01000001">
    <property type="protein sequence ID" value="PWG02990.1"/>
    <property type="molecule type" value="Genomic_DNA"/>
</dbReference>
<feature type="chain" id="PRO_5015514975" evidence="9">
    <location>
        <begin position="20"/>
        <end position="389"/>
    </location>
</feature>
<accession>A0A2U2J3S1</accession>
<dbReference type="InterPro" id="IPR011055">
    <property type="entry name" value="Dup_hybrid_motif"/>
</dbReference>
<dbReference type="AlphaFoldDB" id="A0A2U2J3S1"/>
<dbReference type="SUPFAM" id="SSF51261">
    <property type="entry name" value="Duplicated hybrid motif"/>
    <property type="match status" value="1"/>
</dbReference>
<dbReference type="CDD" id="cd12797">
    <property type="entry name" value="M23_peptidase"/>
    <property type="match status" value="1"/>
</dbReference>
<dbReference type="PANTHER" id="PTHR21666:SF288">
    <property type="entry name" value="CELL DIVISION PROTEIN YTFB"/>
    <property type="match status" value="1"/>
</dbReference>
<keyword evidence="9" id="KW-0732">Signal</keyword>
<evidence type="ECO:0000313" key="12">
    <source>
        <dbReference type="Proteomes" id="UP000245916"/>
    </source>
</evidence>
<feature type="domain" description="M23ase beta-sheet core" evidence="10">
    <location>
        <begin position="293"/>
        <end position="378"/>
    </location>
</feature>
<evidence type="ECO:0000256" key="4">
    <source>
        <dbReference type="ARBA" id="ARBA00022801"/>
    </source>
</evidence>
<keyword evidence="7" id="KW-0175">Coiled coil</keyword>
<dbReference type="GO" id="GO:0006508">
    <property type="term" value="P:proteolysis"/>
    <property type="evidence" value="ECO:0007669"/>
    <property type="project" value="UniProtKB-KW"/>
</dbReference>
<sequence length="389" mass="41971">MRRFLLPLGLLLAAGGIVAARGQTSSSGAEALTLAKRQAAEATRRSEVLEKRAAEAGSEAERARAQAEAIAARIQAAEADITAAETRVRIIEAMRAEQRARLAERQQPLIRLTAALQMMARRPPALALVQPGSLDDTVRVRALLASTLPVIRERTAAVREEVEAGNRLRDQADTAMAALVRSREALKRERLAFAQLEERQRGRSLEFARSAQFESDRALALGEEARTLAALMSTREYRARVRQSLARLPGPVPRPDSGRPPPRPGTEPPYILPVQGRLIRGMGEISDAGVHARGLTFATEDGAPVVAPRDGRIVYAGDFRSYGGIVVIDHGSGWTTLVTNLASLEVEVGQRVQKGMPLGRAGSDAPRVTVELRRDGRPFPIAPLLGLAG</sequence>
<keyword evidence="3" id="KW-0479">Metal-binding</keyword>
<keyword evidence="5" id="KW-0862">Zinc</keyword>
<evidence type="ECO:0000256" key="1">
    <source>
        <dbReference type="ARBA" id="ARBA00001947"/>
    </source>
</evidence>
<dbReference type="Proteomes" id="UP000245916">
    <property type="component" value="Unassembled WGS sequence"/>
</dbReference>
<keyword evidence="4" id="KW-0378">Hydrolase</keyword>
<comment type="caution">
    <text evidence="11">The sequence shown here is derived from an EMBL/GenBank/DDBJ whole genome shotgun (WGS) entry which is preliminary data.</text>
</comment>
<evidence type="ECO:0000256" key="9">
    <source>
        <dbReference type="SAM" id="SignalP"/>
    </source>
</evidence>
<comment type="cofactor">
    <cofactor evidence="1">
        <name>Zn(2+)</name>
        <dbReference type="ChEBI" id="CHEBI:29105"/>
    </cofactor>
</comment>
<dbReference type="GO" id="GO:0046872">
    <property type="term" value="F:metal ion binding"/>
    <property type="evidence" value="ECO:0007669"/>
    <property type="project" value="UniProtKB-KW"/>
</dbReference>
<gene>
    <name evidence="11" type="ORF">DF286_09000</name>
</gene>
<keyword evidence="6" id="KW-0482">Metalloprotease</keyword>
<feature type="signal peptide" evidence="9">
    <location>
        <begin position="1"/>
        <end position="19"/>
    </location>
</feature>
<dbReference type="Gene3D" id="2.70.70.10">
    <property type="entry name" value="Glucose Permease (Domain IIA)"/>
    <property type="match status" value="1"/>
</dbReference>
<feature type="coiled-coil region" evidence="7">
    <location>
        <begin position="32"/>
        <end position="94"/>
    </location>
</feature>
<evidence type="ECO:0000256" key="7">
    <source>
        <dbReference type="SAM" id="Coils"/>
    </source>
</evidence>
<dbReference type="RefSeq" id="WP_109271128.1">
    <property type="nucleotide sequence ID" value="NZ_QFFF01000001.1"/>
</dbReference>
<dbReference type="InterPro" id="IPR050570">
    <property type="entry name" value="Cell_wall_metabolism_enzyme"/>
</dbReference>
<evidence type="ECO:0000256" key="2">
    <source>
        <dbReference type="ARBA" id="ARBA00022670"/>
    </source>
</evidence>
<evidence type="ECO:0000256" key="5">
    <source>
        <dbReference type="ARBA" id="ARBA00022833"/>
    </source>
</evidence>
<evidence type="ECO:0000259" key="10">
    <source>
        <dbReference type="Pfam" id="PF01551"/>
    </source>
</evidence>
<dbReference type="GO" id="GO:0004222">
    <property type="term" value="F:metalloendopeptidase activity"/>
    <property type="evidence" value="ECO:0007669"/>
    <property type="project" value="TreeGrafter"/>
</dbReference>
<feature type="coiled-coil region" evidence="7">
    <location>
        <begin position="169"/>
        <end position="199"/>
    </location>
</feature>
<reference evidence="11 12" key="1">
    <citation type="submission" date="2018-05" db="EMBL/GenBank/DDBJ databases">
        <title>Genome of Sphingosinicella humi QZX222.</title>
        <authorList>
            <person name="Qiao Z."/>
            <person name="Wang G."/>
        </authorList>
    </citation>
    <scope>NUCLEOTIDE SEQUENCE [LARGE SCALE GENOMIC DNA]</scope>
    <source>
        <strain evidence="11 12">QZX222</strain>
    </source>
</reference>
<proteinExistence type="predicted"/>
<keyword evidence="2" id="KW-0645">Protease</keyword>
<evidence type="ECO:0000256" key="8">
    <source>
        <dbReference type="SAM" id="MobiDB-lite"/>
    </source>
</evidence>
<dbReference type="OrthoDB" id="9809144at2"/>
<dbReference type="PANTHER" id="PTHR21666">
    <property type="entry name" value="PEPTIDASE-RELATED"/>
    <property type="match status" value="1"/>
</dbReference>
<organism evidence="11 12">
    <name type="scientific">Allosphingosinicella humi</name>
    <dbReference type="NCBI Taxonomy" id="2068657"/>
    <lineage>
        <taxon>Bacteria</taxon>
        <taxon>Pseudomonadati</taxon>
        <taxon>Pseudomonadota</taxon>
        <taxon>Alphaproteobacteria</taxon>
        <taxon>Sphingomonadales</taxon>
        <taxon>Sphingomonadaceae</taxon>
        <taxon>Allosphingosinicella</taxon>
    </lineage>
</organism>
<dbReference type="Pfam" id="PF01551">
    <property type="entry name" value="Peptidase_M23"/>
    <property type="match status" value="1"/>
</dbReference>
<name>A0A2U2J3S1_9SPHN</name>
<evidence type="ECO:0000313" key="11">
    <source>
        <dbReference type="EMBL" id="PWG02990.1"/>
    </source>
</evidence>
<dbReference type="InterPro" id="IPR016047">
    <property type="entry name" value="M23ase_b-sheet_dom"/>
</dbReference>
<feature type="region of interest" description="Disordered" evidence="8">
    <location>
        <begin position="244"/>
        <end position="270"/>
    </location>
</feature>
<feature type="compositionally biased region" description="Pro residues" evidence="8">
    <location>
        <begin position="250"/>
        <end position="270"/>
    </location>
</feature>
<evidence type="ECO:0000256" key="3">
    <source>
        <dbReference type="ARBA" id="ARBA00022723"/>
    </source>
</evidence>
<protein>
    <submittedName>
        <fullName evidence="11">Metalloendopeptidase</fullName>
    </submittedName>
</protein>